<feature type="region of interest" description="Disordered" evidence="1">
    <location>
        <begin position="37"/>
        <end position="79"/>
    </location>
</feature>
<feature type="compositionally biased region" description="Polar residues" evidence="1">
    <location>
        <begin position="42"/>
        <end position="58"/>
    </location>
</feature>
<dbReference type="Proteomes" id="UP001212997">
    <property type="component" value="Unassembled WGS sequence"/>
</dbReference>
<dbReference type="EMBL" id="JANAWD010000012">
    <property type="protein sequence ID" value="KAJ3491447.1"/>
    <property type="molecule type" value="Genomic_DNA"/>
</dbReference>
<evidence type="ECO:0000313" key="3">
    <source>
        <dbReference type="EMBL" id="KAJ3491447.1"/>
    </source>
</evidence>
<feature type="region of interest" description="Disordered" evidence="1">
    <location>
        <begin position="157"/>
        <end position="193"/>
    </location>
</feature>
<evidence type="ECO:0000313" key="2">
    <source>
        <dbReference type="EMBL" id="KAJ3484338.1"/>
    </source>
</evidence>
<evidence type="ECO:0000313" key="4">
    <source>
        <dbReference type="Proteomes" id="UP001212997"/>
    </source>
</evidence>
<dbReference type="AlphaFoldDB" id="A0AAD5VD98"/>
<reference evidence="3" key="1">
    <citation type="submission" date="2022-07" db="EMBL/GenBank/DDBJ databases">
        <title>Genome Sequence of Physisporinus lineatus.</title>
        <authorList>
            <person name="Buettner E."/>
        </authorList>
    </citation>
    <scope>NUCLEOTIDE SEQUENCE</scope>
    <source>
        <strain evidence="3">VT162</strain>
    </source>
</reference>
<organism evidence="3 4">
    <name type="scientific">Meripilus lineatus</name>
    <dbReference type="NCBI Taxonomy" id="2056292"/>
    <lineage>
        <taxon>Eukaryota</taxon>
        <taxon>Fungi</taxon>
        <taxon>Dikarya</taxon>
        <taxon>Basidiomycota</taxon>
        <taxon>Agaricomycotina</taxon>
        <taxon>Agaricomycetes</taxon>
        <taxon>Polyporales</taxon>
        <taxon>Meripilaceae</taxon>
        <taxon>Meripilus</taxon>
    </lineage>
</organism>
<gene>
    <name evidence="2" type="ORF">NLI96_g5696</name>
    <name evidence="3" type="ORF">NLI96_g713</name>
</gene>
<protein>
    <submittedName>
        <fullName evidence="3">Uncharacterized protein</fullName>
    </submittedName>
</protein>
<accession>A0AAD5VD98</accession>
<feature type="compositionally biased region" description="Basic and acidic residues" evidence="1">
    <location>
        <begin position="161"/>
        <end position="177"/>
    </location>
</feature>
<dbReference type="EMBL" id="JANAWD010000193">
    <property type="protein sequence ID" value="KAJ3484338.1"/>
    <property type="molecule type" value="Genomic_DNA"/>
</dbReference>
<proteinExistence type="predicted"/>
<keyword evidence="4" id="KW-1185">Reference proteome</keyword>
<sequence>MASEDNLLHLTYAAESHPSPSRRAAIEARDNISKLYGEDGVLNTQTTDTQYFGPNQPEQPKELNKAKDKPADGDSDEEVEYVSGPVNRFEKTIAELRIANNWLVNENDNLQDALAISRDEAAMLRNQLGQSLKERDFKDRYILRLDNALAHHKLPLPGIKSESESDIEPKPYLKPDPEASGCQRTGVFRVNRE</sequence>
<comment type="caution">
    <text evidence="3">The sequence shown here is derived from an EMBL/GenBank/DDBJ whole genome shotgun (WGS) entry which is preliminary data.</text>
</comment>
<name>A0AAD5VD98_9APHY</name>
<feature type="compositionally biased region" description="Basic and acidic residues" evidence="1">
    <location>
        <begin position="59"/>
        <end position="72"/>
    </location>
</feature>
<evidence type="ECO:0000256" key="1">
    <source>
        <dbReference type="SAM" id="MobiDB-lite"/>
    </source>
</evidence>